<comment type="caution">
    <text evidence="1">The sequence shown here is derived from an EMBL/GenBank/DDBJ whole genome shotgun (WGS) entry which is preliminary data.</text>
</comment>
<keyword evidence="2" id="KW-1185">Reference proteome</keyword>
<name>A0A6L6QK94_9BURK</name>
<protein>
    <submittedName>
        <fullName evidence="1">Uncharacterized protein</fullName>
    </submittedName>
</protein>
<proteinExistence type="predicted"/>
<evidence type="ECO:0000313" key="1">
    <source>
        <dbReference type="EMBL" id="MTW12530.1"/>
    </source>
</evidence>
<accession>A0A6L6QK94</accession>
<evidence type="ECO:0000313" key="2">
    <source>
        <dbReference type="Proteomes" id="UP000472320"/>
    </source>
</evidence>
<dbReference type="RefSeq" id="WP_155455461.1">
    <property type="nucleotide sequence ID" value="NZ_WNKX01000014.1"/>
</dbReference>
<dbReference type="AlphaFoldDB" id="A0A6L6QK94"/>
<dbReference type="Proteomes" id="UP000472320">
    <property type="component" value="Unassembled WGS sequence"/>
</dbReference>
<reference evidence="1 2" key="1">
    <citation type="submission" date="2019-11" db="EMBL/GenBank/DDBJ databases">
        <title>Type strains purchased from KCTC, JCM and DSMZ.</title>
        <authorList>
            <person name="Lu H."/>
        </authorList>
    </citation>
    <scope>NUCLEOTIDE SEQUENCE [LARGE SCALE GENOMIC DNA]</scope>
    <source>
        <strain evidence="1 2">JCM 31587</strain>
    </source>
</reference>
<sequence length="175" mass="19617">MDIYFNEQIDDWDFNHIVYTDEVGPDPSVSARFGIIDDEGQRIQIDVLASAGLPCFKDARCVDQIAYFGFGHCIFIFDTKTRELVRHQVDGYFGHMYDGSDFEHFPVQLSVIVTSASEALAFSRQGKLLRVWSNLGIDGVTLNAVNESQIEGEGECDPPGGWRKFALTLDHGEFA</sequence>
<dbReference type="EMBL" id="WNKX01000014">
    <property type="protein sequence ID" value="MTW12530.1"/>
    <property type="molecule type" value="Genomic_DNA"/>
</dbReference>
<dbReference type="OrthoDB" id="659938at2"/>
<gene>
    <name evidence="1" type="ORF">GM658_18130</name>
</gene>
<organism evidence="1 2">
    <name type="scientific">Massilia eburnea</name>
    <dbReference type="NCBI Taxonomy" id="1776165"/>
    <lineage>
        <taxon>Bacteria</taxon>
        <taxon>Pseudomonadati</taxon>
        <taxon>Pseudomonadota</taxon>
        <taxon>Betaproteobacteria</taxon>
        <taxon>Burkholderiales</taxon>
        <taxon>Oxalobacteraceae</taxon>
        <taxon>Telluria group</taxon>
        <taxon>Massilia</taxon>
    </lineage>
</organism>